<evidence type="ECO:0000313" key="2">
    <source>
        <dbReference type="Proteomes" id="UP000252254"/>
    </source>
</evidence>
<dbReference type="Pfam" id="PF07873">
    <property type="entry name" value="YabP"/>
    <property type="match status" value="1"/>
</dbReference>
<dbReference type="OrthoDB" id="9795125at2"/>
<accession>A0A366DSU0</accession>
<dbReference type="EMBL" id="QNRI01000014">
    <property type="protein sequence ID" value="RBO92324.1"/>
    <property type="molecule type" value="Genomic_DNA"/>
</dbReference>
<organism evidence="1 2">
    <name type="scientific">Paraliobacillus ryukyuensis</name>
    <dbReference type="NCBI Taxonomy" id="200904"/>
    <lineage>
        <taxon>Bacteria</taxon>
        <taxon>Bacillati</taxon>
        <taxon>Bacillota</taxon>
        <taxon>Bacilli</taxon>
        <taxon>Bacillales</taxon>
        <taxon>Bacillaceae</taxon>
        <taxon>Paraliobacillus</taxon>
    </lineage>
</organism>
<sequence length="100" mass="11676">MVQEHQRYPSPTIQTEHFVRVNNRRTIEISGVKEVDSFDNEEFLLQTVMGYMMIRGENLQIKNLDVEQGNVAIKGKIHELSYMDEQQGDKTKGLFSKLFK</sequence>
<dbReference type="RefSeq" id="WP_113870054.1">
    <property type="nucleotide sequence ID" value="NZ_BAABQN010000016.1"/>
</dbReference>
<evidence type="ECO:0000313" key="1">
    <source>
        <dbReference type="EMBL" id="RBO92324.1"/>
    </source>
</evidence>
<comment type="caution">
    <text evidence="1">The sequence shown here is derived from an EMBL/GenBank/DDBJ whole genome shotgun (WGS) entry which is preliminary data.</text>
</comment>
<name>A0A366DSU0_9BACI</name>
<dbReference type="InterPro" id="IPR022476">
    <property type="entry name" value="Spore_YabP/YqfC"/>
</dbReference>
<dbReference type="PIRSF" id="PIRSF011576">
    <property type="entry name" value="YabP"/>
    <property type="match status" value="1"/>
</dbReference>
<protein>
    <submittedName>
        <fullName evidence="1">Sporulation protein YabP</fullName>
    </submittedName>
</protein>
<dbReference type="InterPro" id="IPR038705">
    <property type="entry name" value="YabP_sf"/>
</dbReference>
<keyword evidence="2" id="KW-1185">Reference proteome</keyword>
<dbReference type="NCBIfam" id="TIGR02892">
    <property type="entry name" value="spore_yabP"/>
    <property type="match status" value="1"/>
</dbReference>
<dbReference type="InterPro" id="IPR012504">
    <property type="entry name" value="Spore_YabP"/>
</dbReference>
<proteinExistence type="predicted"/>
<dbReference type="Gene3D" id="2.60.40.2000">
    <property type="match status" value="1"/>
</dbReference>
<dbReference type="STRING" id="200904.GCA_900168775_02963"/>
<dbReference type="GO" id="GO:0030435">
    <property type="term" value="P:sporulation resulting in formation of a cellular spore"/>
    <property type="evidence" value="ECO:0007669"/>
    <property type="project" value="InterPro"/>
</dbReference>
<reference evidence="1 2" key="1">
    <citation type="submission" date="2018-06" db="EMBL/GenBank/DDBJ databases">
        <title>Genomic Encyclopedia of Type Strains, Phase IV (KMG-IV): sequencing the most valuable type-strain genomes for metagenomic binning, comparative biology and taxonomic classification.</title>
        <authorList>
            <person name="Goeker M."/>
        </authorList>
    </citation>
    <scope>NUCLEOTIDE SEQUENCE [LARGE SCALE GENOMIC DNA]</scope>
    <source>
        <strain evidence="1 2">DSM 15140</strain>
    </source>
</reference>
<dbReference type="Proteomes" id="UP000252254">
    <property type="component" value="Unassembled WGS sequence"/>
</dbReference>
<dbReference type="AlphaFoldDB" id="A0A366DSU0"/>
<gene>
    <name evidence="1" type="ORF">DES48_11423</name>
</gene>